<dbReference type="PANTHER" id="PTHR43130:SF14">
    <property type="entry name" value="DJ-1_PFPI DOMAIN-CONTAINING PROTEIN"/>
    <property type="match status" value="1"/>
</dbReference>
<name>A0A9X1W8N6_9VIBR</name>
<protein>
    <submittedName>
        <fullName evidence="2">DJ-1/PfpI family protein</fullName>
    </submittedName>
</protein>
<dbReference type="Proteomes" id="UP001139488">
    <property type="component" value="Unassembled WGS sequence"/>
</dbReference>
<evidence type="ECO:0000313" key="2">
    <source>
        <dbReference type="EMBL" id="MCJ2375516.1"/>
    </source>
</evidence>
<dbReference type="InterPro" id="IPR029062">
    <property type="entry name" value="Class_I_gatase-like"/>
</dbReference>
<dbReference type="InterPro" id="IPR052158">
    <property type="entry name" value="INH-QAR"/>
</dbReference>
<dbReference type="InterPro" id="IPR002818">
    <property type="entry name" value="DJ-1/PfpI"/>
</dbReference>
<feature type="domain" description="DJ-1/PfpI" evidence="1">
    <location>
        <begin position="3"/>
        <end position="169"/>
    </location>
</feature>
<sequence>MNIGIYLYDDAEVLDFSGPFEVFNTAIRLSDIQWNIFFIAEKKAMITARGGLQLLPHYGIDQHPPLDLLFIVGGEHNDQLNKTNVIDWIGEQASTTNYVATVCTGAFLLAQTGLLDGRSVTTHWQDICALTNDFPALNVMTGKRWVEDGKYISSAGISAGIDMSLHLVSRFVSQELANKTAKQMDYVWCR</sequence>
<gene>
    <name evidence="2" type="ORF">LNL84_01550</name>
</gene>
<dbReference type="Gene3D" id="3.40.50.880">
    <property type="match status" value="1"/>
</dbReference>
<proteinExistence type="predicted"/>
<dbReference type="CDD" id="cd03139">
    <property type="entry name" value="GATase1_PfpI_2"/>
    <property type="match status" value="1"/>
</dbReference>
<dbReference type="GO" id="GO:0006355">
    <property type="term" value="P:regulation of DNA-templated transcription"/>
    <property type="evidence" value="ECO:0007669"/>
    <property type="project" value="TreeGrafter"/>
</dbReference>
<dbReference type="SUPFAM" id="SSF52317">
    <property type="entry name" value="Class I glutamine amidotransferase-like"/>
    <property type="match status" value="1"/>
</dbReference>
<dbReference type="RefSeq" id="WP_244354614.1">
    <property type="nucleotide sequence ID" value="NZ_JAJNNZ010000001.1"/>
</dbReference>
<comment type="caution">
    <text evidence="2">The sequence shown here is derived from an EMBL/GenBank/DDBJ whole genome shotgun (WGS) entry which is preliminary data.</text>
</comment>
<evidence type="ECO:0000313" key="3">
    <source>
        <dbReference type="Proteomes" id="UP001139488"/>
    </source>
</evidence>
<dbReference type="Pfam" id="PF01965">
    <property type="entry name" value="DJ-1_PfpI"/>
    <property type="match status" value="1"/>
</dbReference>
<accession>A0A9X1W8N6</accession>
<dbReference type="PANTHER" id="PTHR43130">
    <property type="entry name" value="ARAC-FAMILY TRANSCRIPTIONAL REGULATOR"/>
    <property type="match status" value="1"/>
</dbReference>
<reference evidence="2" key="1">
    <citation type="submission" date="2021-11" db="EMBL/GenBank/DDBJ databases">
        <title>Vibrio ZSDE26 sp. nov. and Vibrio ZSDZ34 sp. nov., isolated from coastal seawater in Qingdao.</title>
        <authorList>
            <person name="Zhang P."/>
        </authorList>
    </citation>
    <scope>NUCLEOTIDE SEQUENCE</scope>
    <source>
        <strain evidence="2">ZSDZ34</strain>
    </source>
</reference>
<organism evidence="2 3">
    <name type="scientific">Vibrio gelatinilyticus</name>
    <dbReference type="NCBI Taxonomy" id="2893468"/>
    <lineage>
        <taxon>Bacteria</taxon>
        <taxon>Pseudomonadati</taxon>
        <taxon>Pseudomonadota</taxon>
        <taxon>Gammaproteobacteria</taxon>
        <taxon>Vibrionales</taxon>
        <taxon>Vibrionaceae</taxon>
        <taxon>Vibrio</taxon>
    </lineage>
</organism>
<dbReference type="AlphaFoldDB" id="A0A9X1W8N6"/>
<keyword evidence="3" id="KW-1185">Reference proteome</keyword>
<dbReference type="EMBL" id="JAJNNZ010000001">
    <property type="protein sequence ID" value="MCJ2375516.1"/>
    <property type="molecule type" value="Genomic_DNA"/>
</dbReference>
<evidence type="ECO:0000259" key="1">
    <source>
        <dbReference type="Pfam" id="PF01965"/>
    </source>
</evidence>